<protein>
    <submittedName>
        <fullName evidence="1">Energy transducer TonB</fullName>
    </submittedName>
</protein>
<name>A0ACC7NJP5_9BURK</name>
<proteinExistence type="predicted"/>
<reference evidence="1 2" key="1">
    <citation type="journal article" date="2024" name="Chem. Sci.">
        <title>Discovery of megapolipeptins by genome mining of a Burkholderiales bacteria collection.</title>
        <authorList>
            <person name="Paulo B.S."/>
            <person name="Recchia M.J.J."/>
            <person name="Lee S."/>
            <person name="Fergusson C.H."/>
            <person name="Romanowski S.B."/>
            <person name="Hernandez A."/>
            <person name="Krull N."/>
            <person name="Liu D.Y."/>
            <person name="Cavanagh H."/>
            <person name="Bos A."/>
            <person name="Gray C.A."/>
            <person name="Murphy B.T."/>
            <person name="Linington R.G."/>
            <person name="Eustaquio A.S."/>
        </authorList>
    </citation>
    <scope>NUCLEOTIDE SEQUENCE [LARGE SCALE GENOMIC DNA]</scope>
    <source>
        <strain evidence="1 2">RL18-126-BIB-B</strain>
    </source>
</reference>
<dbReference type="Proteomes" id="UP001629235">
    <property type="component" value="Unassembled WGS sequence"/>
</dbReference>
<sequence>MSNVGRLSNRSLLDEPKPRIVVAVAIAFGLWCAALVLIGGLLVTPEITPPSPPNLDAQLVEIEPPPPATSTPARAAPANVAPQIPPVHHATSQHAAAPALAAARPAAARVVPPPAPSPVAAPSAMPSPAPAAPASDMPLGSAVNRSSATTDLAPSGSGHIGARPITQPLPEIPDDLREAAYHAIALARFTIHPDGSVDVELLQPTQQPRLNQLLLASLHNWRFFPATENGKPVESHQDVRVHLVVQ</sequence>
<accession>A0ACC7NJP5</accession>
<keyword evidence="2" id="KW-1185">Reference proteome</keyword>
<dbReference type="EMBL" id="JAQQDW010000041">
    <property type="protein sequence ID" value="MFM0105806.1"/>
    <property type="molecule type" value="Genomic_DNA"/>
</dbReference>
<gene>
    <name evidence="1" type="ORF">PQR01_20535</name>
</gene>
<comment type="caution">
    <text evidence="1">The sequence shown here is derived from an EMBL/GenBank/DDBJ whole genome shotgun (WGS) entry which is preliminary data.</text>
</comment>
<organism evidence="1 2">
    <name type="scientific">Paraburkholderia rhynchosiae</name>
    <dbReference type="NCBI Taxonomy" id="487049"/>
    <lineage>
        <taxon>Bacteria</taxon>
        <taxon>Pseudomonadati</taxon>
        <taxon>Pseudomonadota</taxon>
        <taxon>Betaproteobacteria</taxon>
        <taxon>Burkholderiales</taxon>
        <taxon>Burkholderiaceae</taxon>
        <taxon>Paraburkholderia</taxon>
    </lineage>
</organism>
<evidence type="ECO:0000313" key="1">
    <source>
        <dbReference type="EMBL" id="MFM0105806.1"/>
    </source>
</evidence>
<evidence type="ECO:0000313" key="2">
    <source>
        <dbReference type="Proteomes" id="UP001629235"/>
    </source>
</evidence>